<dbReference type="PANTHER" id="PTHR47385">
    <property type="entry name" value="CALPONIN"/>
    <property type="match status" value="1"/>
</dbReference>
<dbReference type="InterPro" id="IPR036872">
    <property type="entry name" value="CH_dom_sf"/>
</dbReference>
<dbReference type="PANTHER" id="PTHR47385:SF14">
    <property type="entry name" value="TRANSGELIN"/>
    <property type="match status" value="1"/>
</dbReference>
<protein>
    <submittedName>
        <fullName evidence="4">Calponin-homology (CH) domain-containing protein</fullName>
    </submittedName>
</protein>
<dbReference type="WBParaSite" id="SMUV_0000876401-mRNA-1">
    <property type="protein sequence ID" value="SMUV_0000876401-mRNA-1"/>
    <property type="gene ID" value="SMUV_0000876401"/>
</dbReference>
<dbReference type="PRINTS" id="PR00888">
    <property type="entry name" value="SM22CALPONIN"/>
</dbReference>
<dbReference type="Proteomes" id="UP000046393">
    <property type="component" value="Unplaced"/>
</dbReference>
<dbReference type="PROSITE" id="PS50021">
    <property type="entry name" value="CH"/>
    <property type="match status" value="1"/>
</dbReference>
<dbReference type="InterPro" id="IPR003096">
    <property type="entry name" value="SM22_calponin"/>
</dbReference>
<feature type="domain" description="Calponin-homology (CH)" evidence="2">
    <location>
        <begin position="103"/>
        <end position="226"/>
    </location>
</feature>
<dbReference type="AlphaFoldDB" id="A0A0N5AV58"/>
<evidence type="ECO:0000313" key="3">
    <source>
        <dbReference type="Proteomes" id="UP000046393"/>
    </source>
</evidence>
<feature type="compositionally biased region" description="Basic and acidic residues" evidence="1">
    <location>
        <begin position="47"/>
        <end position="65"/>
    </location>
</feature>
<accession>A0A0N5AV58</accession>
<sequence>MSEQNTSANNADEAPNAVPPTVPVVEEPCVEINVKTSTTDDIPVADADTKEEEKKVEKVVNKPQEKTAVTESPKDLKEDPIGWINSLFPEATHKVRSLPLMSFHVNYQILSWMQKLAAENDDKKQPLPGKCEAVTKNQFLGFLRDGSVLAKIAKRLQPDSVDKVHEGDEAKDKDKQLSNINAFIKFAKDLGLSDQQVFSATDLQEKGKAGYQAVFNTIVQLGLKVNERYEQKGIDVDQLAEVASQAVRSSLMQTILSFFRRAKPNTQTTKQLAKEAEEKVKAEKATEKVAEEKPAAAPVTVDDTPAAAPAVAAATVEQTAVAAN</sequence>
<keyword evidence="3" id="KW-1185">Reference proteome</keyword>
<dbReference type="InterPro" id="IPR001715">
    <property type="entry name" value="CH_dom"/>
</dbReference>
<reference evidence="4" key="1">
    <citation type="submission" date="2017-02" db="UniProtKB">
        <authorList>
            <consortium name="WormBaseParasite"/>
        </authorList>
    </citation>
    <scope>IDENTIFICATION</scope>
</reference>
<name>A0A0N5AV58_9BILA</name>
<feature type="region of interest" description="Disordered" evidence="1">
    <location>
        <begin position="274"/>
        <end position="302"/>
    </location>
</feature>
<feature type="region of interest" description="Disordered" evidence="1">
    <location>
        <begin position="1"/>
        <end position="74"/>
    </location>
</feature>
<evidence type="ECO:0000259" key="2">
    <source>
        <dbReference type="PROSITE" id="PS50021"/>
    </source>
</evidence>
<dbReference type="GO" id="GO:0051015">
    <property type="term" value="F:actin filament binding"/>
    <property type="evidence" value="ECO:0007669"/>
    <property type="project" value="TreeGrafter"/>
</dbReference>
<dbReference type="SMART" id="SM00033">
    <property type="entry name" value="CH"/>
    <property type="match status" value="1"/>
</dbReference>
<feature type="compositionally biased region" description="Polar residues" evidence="1">
    <location>
        <begin position="1"/>
        <end position="10"/>
    </location>
</feature>
<evidence type="ECO:0000313" key="4">
    <source>
        <dbReference type="WBParaSite" id="SMUV_0000876401-mRNA-1"/>
    </source>
</evidence>
<evidence type="ECO:0000256" key="1">
    <source>
        <dbReference type="SAM" id="MobiDB-lite"/>
    </source>
</evidence>
<feature type="compositionally biased region" description="Basic and acidic residues" evidence="1">
    <location>
        <begin position="274"/>
        <end position="294"/>
    </location>
</feature>
<dbReference type="GO" id="GO:0015629">
    <property type="term" value="C:actin cytoskeleton"/>
    <property type="evidence" value="ECO:0007669"/>
    <property type="project" value="TreeGrafter"/>
</dbReference>
<dbReference type="SUPFAM" id="SSF47576">
    <property type="entry name" value="Calponin-homology domain, CH-domain"/>
    <property type="match status" value="1"/>
</dbReference>
<proteinExistence type="predicted"/>
<dbReference type="Gene3D" id="1.10.418.10">
    <property type="entry name" value="Calponin-like domain"/>
    <property type="match status" value="1"/>
</dbReference>
<dbReference type="Pfam" id="PF00307">
    <property type="entry name" value="CH"/>
    <property type="match status" value="1"/>
</dbReference>
<dbReference type="GO" id="GO:0007015">
    <property type="term" value="P:actin filament organization"/>
    <property type="evidence" value="ECO:0007669"/>
    <property type="project" value="TreeGrafter"/>
</dbReference>
<dbReference type="InterPro" id="IPR050606">
    <property type="entry name" value="Calponin-like"/>
</dbReference>
<dbReference type="CDD" id="cd00014">
    <property type="entry name" value="CH_SF"/>
    <property type="match status" value="1"/>
</dbReference>
<organism evidence="3 4">
    <name type="scientific">Syphacia muris</name>
    <dbReference type="NCBI Taxonomy" id="451379"/>
    <lineage>
        <taxon>Eukaryota</taxon>
        <taxon>Metazoa</taxon>
        <taxon>Ecdysozoa</taxon>
        <taxon>Nematoda</taxon>
        <taxon>Chromadorea</taxon>
        <taxon>Rhabditida</taxon>
        <taxon>Spirurina</taxon>
        <taxon>Oxyuridomorpha</taxon>
        <taxon>Oxyuroidea</taxon>
        <taxon>Oxyuridae</taxon>
        <taxon>Syphacia</taxon>
    </lineage>
</organism>